<organism evidence="1 2">
    <name type="scientific">Hesseltinella vesiculosa</name>
    <dbReference type="NCBI Taxonomy" id="101127"/>
    <lineage>
        <taxon>Eukaryota</taxon>
        <taxon>Fungi</taxon>
        <taxon>Fungi incertae sedis</taxon>
        <taxon>Mucoromycota</taxon>
        <taxon>Mucoromycotina</taxon>
        <taxon>Mucoromycetes</taxon>
        <taxon>Mucorales</taxon>
        <taxon>Cunninghamellaceae</taxon>
        <taxon>Hesseltinella</taxon>
    </lineage>
</organism>
<reference evidence="1 2" key="1">
    <citation type="submission" date="2016-07" db="EMBL/GenBank/DDBJ databases">
        <title>Pervasive Adenine N6-methylation of Active Genes in Fungi.</title>
        <authorList>
            <consortium name="DOE Joint Genome Institute"/>
            <person name="Mondo S.J."/>
            <person name="Dannebaum R.O."/>
            <person name="Kuo R.C."/>
            <person name="Labutti K."/>
            <person name="Haridas S."/>
            <person name="Kuo A."/>
            <person name="Salamov A."/>
            <person name="Ahrendt S.R."/>
            <person name="Lipzen A."/>
            <person name="Sullivan W."/>
            <person name="Andreopoulos W.B."/>
            <person name="Clum A."/>
            <person name="Lindquist E."/>
            <person name="Daum C."/>
            <person name="Ramamoorthy G.K."/>
            <person name="Gryganskyi A."/>
            <person name="Culley D."/>
            <person name="Magnuson J.K."/>
            <person name="James T.Y."/>
            <person name="O'Malley M.A."/>
            <person name="Stajich J.E."/>
            <person name="Spatafora J.W."/>
            <person name="Visel A."/>
            <person name="Grigoriev I.V."/>
        </authorList>
    </citation>
    <scope>NUCLEOTIDE SEQUENCE [LARGE SCALE GENOMIC DNA]</scope>
    <source>
        <strain evidence="1 2">NRRL 3301</strain>
    </source>
</reference>
<name>A0A1X2GW20_9FUNG</name>
<evidence type="ECO:0000313" key="2">
    <source>
        <dbReference type="Proteomes" id="UP000242146"/>
    </source>
</evidence>
<dbReference type="Proteomes" id="UP000242146">
    <property type="component" value="Unassembled WGS sequence"/>
</dbReference>
<dbReference type="AlphaFoldDB" id="A0A1X2GW20"/>
<accession>A0A1X2GW20</accession>
<protein>
    <submittedName>
        <fullName evidence="1">Uncharacterized protein</fullName>
    </submittedName>
</protein>
<proteinExistence type="predicted"/>
<sequence>MHQFINPRPSIPSSGIVGIDACIFQPIPLSSTRLSSSGRPHRVKAACNNVSIKDLHGVIVHSSPRINDCFHRTPI</sequence>
<dbReference type="EMBL" id="MCGT01000003">
    <property type="protein sequence ID" value="ORX61768.1"/>
    <property type="molecule type" value="Genomic_DNA"/>
</dbReference>
<comment type="caution">
    <text evidence="1">The sequence shown here is derived from an EMBL/GenBank/DDBJ whole genome shotgun (WGS) entry which is preliminary data.</text>
</comment>
<evidence type="ECO:0000313" key="1">
    <source>
        <dbReference type="EMBL" id="ORX61768.1"/>
    </source>
</evidence>
<keyword evidence="2" id="KW-1185">Reference proteome</keyword>
<gene>
    <name evidence="1" type="ORF">DM01DRAFT_1299856</name>
</gene>